<proteinExistence type="predicted"/>
<dbReference type="OrthoDB" id="9787585at2"/>
<evidence type="ECO:0000313" key="8">
    <source>
        <dbReference type="Proteomes" id="UP000031488"/>
    </source>
</evidence>
<dbReference type="PANTHER" id="PTHR11070:SF45">
    <property type="entry name" value="DNA 3'-5' HELICASE"/>
    <property type="match status" value="1"/>
</dbReference>
<name>A0A0B9ASR1_BRELN</name>
<dbReference type="GO" id="GO:0000725">
    <property type="term" value="P:recombinational repair"/>
    <property type="evidence" value="ECO:0007669"/>
    <property type="project" value="TreeGrafter"/>
</dbReference>
<evidence type="ECO:0000256" key="1">
    <source>
        <dbReference type="ARBA" id="ARBA00022741"/>
    </source>
</evidence>
<dbReference type="GO" id="GO:0016787">
    <property type="term" value="F:hydrolase activity"/>
    <property type="evidence" value="ECO:0007669"/>
    <property type="project" value="UniProtKB-UniRule"/>
</dbReference>
<dbReference type="NCBIfam" id="NF041254">
    <property type="entry name" value="motor_HelR"/>
    <property type="match status" value="1"/>
</dbReference>
<dbReference type="AlphaFoldDB" id="A0A0B9ASR1"/>
<keyword evidence="4 5" id="KW-0067">ATP-binding</keyword>
<sequence>MPATVFDLPARLSAKGTADLIAADDHHFARIASQLDREVATLEARLAELRRSSGGSGEAALERDTAIHRLSSDLNVLRRFDLDVCLGRMVFAESGDTVYIGRMGLRDEDGHALLVDWRTPMAKPFFAATLASPMGLSTRRRYRWANGLISDYWDERLTSATADDTASLDDQSAFIASLGTSRSAKMHDVLSTIQADQDSIIRAPADAPMVVDGGPGTGKTVVALHRAAYLLYSDPSIARGGGLLFIGPNHTYLSYVDDVLPRLGEDGVRLCTLDDLVEEGATAEDDDRSARLKANLNPGAVIERAVSIYEEPPTTAMVIDTVSGELTVTPGDWAAAFTSIDVDVDHNAARDQVWDELLEILTESVVDADEDAEPLEVRRYLSRDPDLRATLTATWPILDPLDIVGDLWSVPAYLSLAAPDLTEAETEYLQRTEPRAWTKSDVPLIDAARRRIGDPADQSRRRRAAAEAAAEQARMADVVDDLIAADDSELMQMTMLKGDDLRGALDNPSGRETPDPDRLAGPFGHIIVDEAQELIGAQWHILLDRCPSKSFTIVGDRAQARHGFAQTWDERLSKLGLAVNEVHLSINYRTPAEVMAAAEPVIRAVLPHANVPQSVRQPGNSVRCSRVDEVPSLVDSWLDSHREGTVCVITASPASWSFAEAERVSVMAPAEVKGLEFDLVILVDPDGFGAGVQGGVDRYVSMTRATAELVIATDASSASVEARTAHSKS</sequence>
<protein>
    <submittedName>
        <fullName evidence="7">Viral RNA helicase 1</fullName>
    </submittedName>
</protein>
<dbReference type="GO" id="GO:0005524">
    <property type="term" value="F:ATP binding"/>
    <property type="evidence" value="ECO:0007669"/>
    <property type="project" value="UniProtKB-UniRule"/>
</dbReference>
<dbReference type="PATRIC" id="fig|1703.6.peg.527"/>
<keyword evidence="2 5" id="KW-0378">Hydrolase</keyword>
<dbReference type="InterPro" id="IPR027417">
    <property type="entry name" value="P-loop_NTPase"/>
</dbReference>
<feature type="domain" description="UvrD-like helicase ATP-binding" evidence="6">
    <location>
        <begin position="192"/>
        <end position="591"/>
    </location>
</feature>
<dbReference type="RefSeq" id="WP_052239746.1">
    <property type="nucleotide sequence ID" value="NZ_JTJZ01000013.1"/>
</dbReference>
<organism evidence="7 8">
    <name type="scientific">Brevibacterium linens</name>
    <dbReference type="NCBI Taxonomy" id="1703"/>
    <lineage>
        <taxon>Bacteria</taxon>
        <taxon>Bacillati</taxon>
        <taxon>Actinomycetota</taxon>
        <taxon>Actinomycetes</taxon>
        <taxon>Micrococcales</taxon>
        <taxon>Brevibacteriaceae</taxon>
        <taxon>Brevibacterium</taxon>
    </lineage>
</organism>
<dbReference type="InterPro" id="IPR000212">
    <property type="entry name" value="DNA_helicase_UvrD/REP"/>
</dbReference>
<dbReference type="GO" id="GO:0043138">
    <property type="term" value="F:3'-5' DNA helicase activity"/>
    <property type="evidence" value="ECO:0007669"/>
    <property type="project" value="TreeGrafter"/>
</dbReference>
<dbReference type="SUPFAM" id="SSF52540">
    <property type="entry name" value="P-loop containing nucleoside triphosphate hydrolases"/>
    <property type="match status" value="1"/>
</dbReference>
<keyword evidence="8" id="KW-1185">Reference proteome</keyword>
<keyword evidence="3 5" id="KW-0347">Helicase</keyword>
<keyword evidence="1 5" id="KW-0547">Nucleotide-binding</keyword>
<dbReference type="Proteomes" id="UP000031488">
    <property type="component" value="Unassembled WGS sequence"/>
</dbReference>
<dbReference type="GO" id="GO:0003677">
    <property type="term" value="F:DNA binding"/>
    <property type="evidence" value="ECO:0007669"/>
    <property type="project" value="InterPro"/>
</dbReference>
<dbReference type="PANTHER" id="PTHR11070">
    <property type="entry name" value="UVRD / RECB / PCRA DNA HELICASE FAMILY MEMBER"/>
    <property type="match status" value="1"/>
</dbReference>
<comment type="caution">
    <text evidence="7">The sequence shown here is derived from an EMBL/GenBank/DDBJ whole genome shotgun (WGS) entry which is preliminary data.</text>
</comment>
<gene>
    <name evidence="7" type="ORF">AE0388_0645</name>
</gene>
<evidence type="ECO:0000256" key="5">
    <source>
        <dbReference type="PROSITE-ProRule" id="PRU00560"/>
    </source>
</evidence>
<evidence type="ECO:0000256" key="3">
    <source>
        <dbReference type="ARBA" id="ARBA00022806"/>
    </source>
</evidence>
<feature type="binding site" evidence="5">
    <location>
        <begin position="213"/>
        <end position="220"/>
    </location>
    <ligand>
        <name>ATP</name>
        <dbReference type="ChEBI" id="CHEBI:30616"/>
    </ligand>
</feature>
<evidence type="ECO:0000313" key="7">
    <source>
        <dbReference type="EMBL" id="KHS53890.1"/>
    </source>
</evidence>
<evidence type="ECO:0000259" key="6">
    <source>
        <dbReference type="PROSITE" id="PS51198"/>
    </source>
</evidence>
<evidence type="ECO:0000256" key="4">
    <source>
        <dbReference type="ARBA" id="ARBA00022840"/>
    </source>
</evidence>
<dbReference type="Gene3D" id="3.40.50.300">
    <property type="entry name" value="P-loop containing nucleotide triphosphate hydrolases"/>
    <property type="match status" value="3"/>
</dbReference>
<dbReference type="GO" id="GO:0005829">
    <property type="term" value="C:cytosol"/>
    <property type="evidence" value="ECO:0007669"/>
    <property type="project" value="TreeGrafter"/>
</dbReference>
<dbReference type="InterPro" id="IPR014016">
    <property type="entry name" value="UvrD-like_ATP-bd"/>
</dbReference>
<dbReference type="EMBL" id="JTJZ01000013">
    <property type="protein sequence ID" value="KHS53890.1"/>
    <property type="molecule type" value="Genomic_DNA"/>
</dbReference>
<evidence type="ECO:0000256" key="2">
    <source>
        <dbReference type="ARBA" id="ARBA00022801"/>
    </source>
</evidence>
<accession>A0A0B9ASR1</accession>
<dbReference type="PROSITE" id="PS51198">
    <property type="entry name" value="UVRD_HELICASE_ATP_BIND"/>
    <property type="match status" value="1"/>
</dbReference>
<reference evidence="7 8" key="1">
    <citation type="submission" date="2014-11" db="EMBL/GenBank/DDBJ databases">
        <title>Draft Genome Sequence of Brevibacterium linens AE038-8.</title>
        <authorList>
            <person name="Maizel D."/>
            <person name="Utturkar S.M."/>
            <person name="Brown S.D."/>
            <person name="Ferrero M."/>
            <person name="Rosen B.P."/>
        </authorList>
    </citation>
    <scope>NUCLEOTIDE SEQUENCE [LARGE SCALE GENOMIC DNA]</scope>
    <source>
        <strain evidence="7 8">AE038-8</strain>
    </source>
</reference>